<reference evidence="7 8" key="1">
    <citation type="submission" date="2018-11" db="EMBL/GenBank/DDBJ databases">
        <title>Genomes From Bacteria Associated with the Canine Oral Cavity: a Test Case for Automated Genome-Based Taxonomic Assignment.</title>
        <authorList>
            <person name="Coil D.A."/>
            <person name="Jospin G."/>
            <person name="Darling A.E."/>
            <person name="Wallis C."/>
            <person name="Davis I.J."/>
            <person name="Harris S."/>
            <person name="Eisen J.A."/>
            <person name="Holcombe L.J."/>
            <person name="O'Flynn C."/>
        </authorList>
    </citation>
    <scope>NUCLEOTIDE SEQUENCE [LARGE SCALE GENOMIC DNA]</scope>
    <source>
        <strain evidence="7 8">OH887_COT-365</strain>
    </source>
</reference>
<dbReference type="Pfam" id="PF07690">
    <property type="entry name" value="MFS_1"/>
    <property type="match status" value="1"/>
</dbReference>
<proteinExistence type="predicted"/>
<evidence type="ECO:0008006" key="9">
    <source>
        <dbReference type="Google" id="ProtNLM"/>
    </source>
</evidence>
<dbReference type="InterPro" id="IPR011701">
    <property type="entry name" value="MFS"/>
</dbReference>
<dbReference type="Proteomes" id="UP000280819">
    <property type="component" value="Unassembled WGS sequence"/>
</dbReference>
<evidence type="ECO:0000313" key="8">
    <source>
        <dbReference type="Proteomes" id="UP000280819"/>
    </source>
</evidence>
<dbReference type="PANTHER" id="PTHR23513:SF6">
    <property type="entry name" value="MAJOR FACILITATOR SUPERFAMILY ASSOCIATED DOMAIN-CONTAINING PROTEIN"/>
    <property type="match status" value="1"/>
</dbReference>
<dbReference type="GO" id="GO:0022857">
    <property type="term" value="F:transmembrane transporter activity"/>
    <property type="evidence" value="ECO:0007669"/>
    <property type="project" value="InterPro"/>
</dbReference>
<keyword evidence="5 6" id="KW-0472">Membrane</keyword>
<evidence type="ECO:0000256" key="5">
    <source>
        <dbReference type="ARBA" id="ARBA00023136"/>
    </source>
</evidence>
<dbReference type="PANTHER" id="PTHR23513">
    <property type="entry name" value="INTEGRAL MEMBRANE EFFLUX PROTEIN-RELATED"/>
    <property type="match status" value="1"/>
</dbReference>
<evidence type="ECO:0000256" key="2">
    <source>
        <dbReference type="ARBA" id="ARBA00022475"/>
    </source>
</evidence>
<organism evidence="7 8">
    <name type="scientific">Arachnia propionica</name>
    <dbReference type="NCBI Taxonomy" id="1750"/>
    <lineage>
        <taxon>Bacteria</taxon>
        <taxon>Bacillati</taxon>
        <taxon>Actinomycetota</taxon>
        <taxon>Actinomycetes</taxon>
        <taxon>Propionibacteriales</taxon>
        <taxon>Propionibacteriaceae</taxon>
        <taxon>Arachnia</taxon>
    </lineage>
</organism>
<dbReference type="EMBL" id="RQZG01000016">
    <property type="protein sequence ID" value="RRD03853.1"/>
    <property type="molecule type" value="Genomic_DNA"/>
</dbReference>
<evidence type="ECO:0000313" key="7">
    <source>
        <dbReference type="EMBL" id="RRD03853.1"/>
    </source>
</evidence>
<gene>
    <name evidence="7" type="ORF">EII34_12705</name>
</gene>
<dbReference type="AlphaFoldDB" id="A0A3P1T609"/>
<feature type="transmembrane region" description="Helical" evidence="6">
    <location>
        <begin position="37"/>
        <end position="57"/>
    </location>
</feature>
<comment type="subcellular location">
    <subcellularLocation>
        <location evidence="1">Cell membrane</location>
        <topology evidence="1">Multi-pass membrane protein</topology>
    </subcellularLocation>
</comment>
<keyword evidence="3 6" id="KW-0812">Transmembrane</keyword>
<dbReference type="RefSeq" id="WP_124845543.1">
    <property type="nucleotide sequence ID" value="NZ_RQZG01000016.1"/>
</dbReference>
<evidence type="ECO:0000256" key="6">
    <source>
        <dbReference type="SAM" id="Phobius"/>
    </source>
</evidence>
<sequence>MCAPVRLFLTSQALAALAGSMMLLALGVWAKLLTDSSTLAGLCTAAATTPRLLGIFLGESLDRLPRRTALLGADLGTVAALALLWVVQHDEQYWPLPVFGVVVYGTLGVLAHTASPGALKAITTPEETPRAVSVLQVVNGTVLIVGPVTGTAVLGVTLAHRGHVPSAPCRSPAARPGRHPASRRCGCARAVGRIAAVVGGRAAADCAGHPHPGLRCDRARRRLPVRRSTR</sequence>
<evidence type="ECO:0000256" key="3">
    <source>
        <dbReference type="ARBA" id="ARBA00022692"/>
    </source>
</evidence>
<protein>
    <recommendedName>
        <fullName evidence="9">Major facilitator superfamily (MFS) profile domain-containing protein</fullName>
    </recommendedName>
</protein>
<dbReference type="InterPro" id="IPR036259">
    <property type="entry name" value="MFS_trans_sf"/>
</dbReference>
<dbReference type="GO" id="GO:0005886">
    <property type="term" value="C:plasma membrane"/>
    <property type="evidence" value="ECO:0007669"/>
    <property type="project" value="UniProtKB-SubCell"/>
</dbReference>
<name>A0A3P1T609_9ACTN</name>
<evidence type="ECO:0000256" key="4">
    <source>
        <dbReference type="ARBA" id="ARBA00022989"/>
    </source>
</evidence>
<accession>A0A3P1T609</accession>
<feature type="transmembrane region" description="Helical" evidence="6">
    <location>
        <begin position="69"/>
        <end position="87"/>
    </location>
</feature>
<dbReference type="OrthoDB" id="3460055at2"/>
<feature type="transmembrane region" description="Helical" evidence="6">
    <location>
        <begin position="93"/>
        <end position="111"/>
    </location>
</feature>
<dbReference type="Gene3D" id="1.20.1250.20">
    <property type="entry name" value="MFS general substrate transporter like domains"/>
    <property type="match status" value="1"/>
</dbReference>
<comment type="caution">
    <text evidence="7">The sequence shown here is derived from an EMBL/GenBank/DDBJ whole genome shotgun (WGS) entry which is preliminary data.</text>
</comment>
<keyword evidence="4 6" id="KW-1133">Transmembrane helix</keyword>
<keyword evidence="2" id="KW-1003">Cell membrane</keyword>
<dbReference type="SUPFAM" id="SSF103473">
    <property type="entry name" value="MFS general substrate transporter"/>
    <property type="match status" value="1"/>
</dbReference>
<evidence type="ECO:0000256" key="1">
    <source>
        <dbReference type="ARBA" id="ARBA00004651"/>
    </source>
</evidence>